<evidence type="ECO:0000256" key="6">
    <source>
        <dbReference type="ARBA" id="ARBA00022840"/>
    </source>
</evidence>
<feature type="binding site" evidence="8">
    <location>
        <position position="193"/>
    </location>
    <ligand>
        <name>ATP</name>
        <dbReference type="ChEBI" id="CHEBI:30616"/>
    </ligand>
</feature>
<keyword evidence="3" id="KW-0808">Transferase</keyword>
<dbReference type="GO" id="GO:0005524">
    <property type="term" value="F:ATP binding"/>
    <property type="evidence" value="ECO:0007669"/>
    <property type="project" value="UniProtKB-KW"/>
</dbReference>
<evidence type="ECO:0000256" key="1">
    <source>
        <dbReference type="ARBA" id="ARBA00011245"/>
    </source>
</evidence>
<dbReference type="PROSITE" id="PS50011">
    <property type="entry name" value="PROTEIN_KINASE_DOM"/>
    <property type="match status" value="1"/>
</dbReference>
<evidence type="ECO:0000256" key="4">
    <source>
        <dbReference type="ARBA" id="ARBA00022741"/>
    </source>
</evidence>
<keyword evidence="4 8" id="KW-0547">Nucleotide-binding</keyword>
<feature type="region of interest" description="Disordered" evidence="9">
    <location>
        <begin position="565"/>
        <end position="594"/>
    </location>
</feature>
<evidence type="ECO:0000256" key="5">
    <source>
        <dbReference type="ARBA" id="ARBA00022777"/>
    </source>
</evidence>
<dbReference type="GO" id="GO:0004674">
    <property type="term" value="F:protein serine/threonine kinase activity"/>
    <property type="evidence" value="ECO:0007669"/>
    <property type="project" value="UniProtKB-KW"/>
</dbReference>
<keyword evidence="2" id="KW-0723">Serine/threonine-protein kinase</keyword>
<feature type="binding site" evidence="8">
    <location>
        <position position="303"/>
    </location>
    <ligand>
        <name>ATP</name>
        <dbReference type="ChEBI" id="CHEBI:30616"/>
    </ligand>
</feature>
<evidence type="ECO:0000256" key="7">
    <source>
        <dbReference type="PIRSR" id="PIRSR630616-1"/>
    </source>
</evidence>
<dbReference type="FunFam" id="1.10.510.10:FF:000571">
    <property type="entry name" value="Maternal embryonic leucine zipper kinase"/>
    <property type="match status" value="1"/>
</dbReference>
<dbReference type="GeneID" id="7826295"/>
<feature type="compositionally biased region" description="Low complexity" evidence="9">
    <location>
        <begin position="109"/>
        <end position="118"/>
    </location>
</feature>
<gene>
    <name evidence="11" type="ORF">TTHERM_01049260</name>
</gene>
<dbReference type="Pfam" id="PF00069">
    <property type="entry name" value="Pkinase"/>
    <property type="match status" value="1"/>
</dbReference>
<accession>Q24BW1</accession>
<evidence type="ECO:0000259" key="10">
    <source>
        <dbReference type="PROSITE" id="PS50011"/>
    </source>
</evidence>
<keyword evidence="12" id="KW-1185">Reference proteome</keyword>
<dbReference type="InParanoid" id="Q24BW1"/>
<proteinExistence type="predicted"/>
<protein>
    <submittedName>
        <fullName evidence="11">Dual-specificity kinase domain protein</fullName>
    </submittedName>
</protein>
<feature type="active site" description="Proton acceptor" evidence="7">
    <location>
        <position position="284"/>
    </location>
</feature>
<evidence type="ECO:0000313" key="12">
    <source>
        <dbReference type="Proteomes" id="UP000009168"/>
    </source>
</evidence>
<dbReference type="SUPFAM" id="SSF56112">
    <property type="entry name" value="Protein kinase-like (PK-like)"/>
    <property type="match status" value="1"/>
</dbReference>
<dbReference type="KEGG" id="tet:TTHERM_01049260"/>
<dbReference type="PANTHER" id="PTHR24350">
    <property type="entry name" value="SERINE/THREONINE-PROTEIN KINASE IAL-RELATED"/>
    <property type="match status" value="1"/>
</dbReference>
<evidence type="ECO:0000256" key="2">
    <source>
        <dbReference type="ARBA" id="ARBA00022527"/>
    </source>
</evidence>
<feature type="compositionally biased region" description="Polar residues" evidence="9">
    <location>
        <begin position="580"/>
        <end position="594"/>
    </location>
</feature>
<dbReference type="InterPro" id="IPR011009">
    <property type="entry name" value="Kinase-like_dom_sf"/>
</dbReference>
<dbReference type="OrthoDB" id="346907at2759"/>
<evidence type="ECO:0000256" key="9">
    <source>
        <dbReference type="SAM" id="MobiDB-lite"/>
    </source>
</evidence>
<dbReference type="EMBL" id="GG662375">
    <property type="protein sequence ID" value="EAS05276.2"/>
    <property type="molecule type" value="Genomic_DNA"/>
</dbReference>
<keyword evidence="5 11" id="KW-0418">Kinase</keyword>
<dbReference type="HOGENOM" id="CLU_406294_0_0_1"/>
<keyword evidence="6 8" id="KW-0067">ATP-binding</keyword>
<dbReference type="Proteomes" id="UP000009168">
    <property type="component" value="Unassembled WGS sequence"/>
</dbReference>
<name>Q24BW1_TETTS</name>
<dbReference type="STRING" id="312017.Q24BW1"/>
<dbReference type="PROSITE" id="PS00109">
    <property type="entry name" value="PROTEIN_KINASE_TYR"/>
    <property type="match status" value="1"/>
</dbReference>
<dbReference type="InterPro" id="IPR000719">
    <property type="entry name" value="Prot_kinase_dom"/>
</dbReference>
<evidence type="ECO:0000256" key="3">
    <source>
        <dbReference type="ARBA" id="ARBA00022679"/>
    </source>
</evidence>
<dbReference type="InterPro" id="IPR030616">
    <property type="entry name" value="Aur-like"/>
</dbReference>
<feature type="domain" description="Protein kinase" evidence="10">
    <location>
        <begin position="164"/>
        <end position="418"/>
    </location>
</feature>
<organism evidence="11 12">
    <name type="scientific">Tetrahymena thermophila (strain SB210)</name>
    <dbReference type="NCBI Taxonomy" id="312017"/>
    <lineage>
        <taxon>Eukaryota</taxon>
        <taxon>Sar</taxon>
        <taxon>Alveolata</taxon>
        <taxon>Ciliophora</taxon>
        <taxon>Intramacronucleata</taxon>
        <taxon>Oligohymenophorea</taxon>
        <taxon>Hymenostomatida</taxon>
        <taxon>Tetrahymenina</taxon>
        <taxon>Tetrahymenidae</taxon>
        <taxon>Tetrahymena</taxon>
    </lineage>
</organism>
<feature type="region of interest" description="Disordered" evidence="9">
    <location>
        <begin position="107"/>
        <end position="133"/>
    </location>
</feature>
<comment type="subunit">
    <text evidence="1">Monomer.</text>
</comment>
<evidence type="ECO:0000313" key="11">
    <source>
        <dbReference type="EMBL" id="EAS05276.2"/>
    </source>
</evidence>
<dbReference type="InterPro" id="IPR008266">
    <property type="entry name" value="Tyr_kinase_AS"/>
</dbReference>
<dbReference type="Gene3D" id="1.10.510.10">
    <property type="entry name" value="Transferase(Phosphotransferase) domain 1"/>
    <property type="match status" value="1"/>
</dbReference>
<evidence type="ECO:0000256" key="8">
    <source>
        <dbReference type="PIRSR" id="PIRSR630616-2"/>
    </source>
</evidence>
<dbReference type="AlphaFoldDB" id="Q24BW1"/>
<sequence>MNTLKNMGLDCERSSLNVSELLQYNTHSIDEEDEISYENQNENLKTEDDENNQNEQRSDGLLTERKYFKENSSVQVESENAAYMNSQVNSIRLSSISFDYLNPSSYENSSSDISRSPSPLKLSRMGGFSPEAKRKSSKSFLKISIPLRKQSLSNSGRKSYHDKYITLEKIGQGSLGLVSRCKCVSTQKDYAVKTIGFKDGEHLLNISREFFLLQSLKHPNVVRTYDLFIENKKCYIILDYVVGFSLQDYLEKHQKMSEEYTKFVIIESLKAIQYLHQKGVCHRDITSNNILIDEKKNSIKLIDFSNSKTCDFRRMMTKTGTISFMAPEIFKEQEYDKQVDMWSLGIVTFQLLTGQLPFYSANEQILIQDIQKKGLDISQQNKLLAHISTSGLDFLSQILKKNPRERLTPSQALCHPWLKQVNLMCQFKKFSKKRLGFSSKSPIKSGKSTVNEIISQELTSDFSLNSEQQKLETHSTYHNFIEEIQVKQQNTHSQALSQSNLDTLANENLEPISFEDQIKLNQITNCEENQANSIQNTTKNSPNIIPIPITSQIEKSTVLTPCNRFTNSSNPQPQSPPNCAQAQKFSNNNDTNFNSKAILDQNLDIRKRSRSSIYYSQIQS</sequence>
<dbReference type="RefSeq" id="XP_001025521.2">
    <property type="nucleotide sequence ID" value="XM_001025521.2"/>
</dbReference>
<reference evidence="12" key="1">
    <citation type="journal article" date="2006" name="PLoS Biol.">
        <title>Macronuclear genome sequence of the ciliate Tetrahymena thermophila, a model eukaryote.</title>
        <authorList>
            <person name="Eisen J.A."/>
            <person name="Coyne R.S."/>
            <person name="Wu M."/>
            <person name="Wu D."/>
            <person name="Thiagarajan M."/>
            <person name="Wortman J.R."/>
            <person name="Badger J.H."/>
            <person name="Ren Q."/>
            <person name="Amedeo P."/>
            <person name="Jones K.M."/>
            <person name="Tallon L.J."/>
            <person name="Delcher A.L."/>
            <person name="Salzberg S.L."/>
            <person name="Silva J.C."/>
            <person name="Haas B.J."/>
            <person name="Majoros W.H."/>
            <person name="Farzad M."/>
            <person name="Carlton J.M."/>
            <person name="Smith R.K. Jr."/>
            <person name="Garg J."/>
            <person name="Pearlman R.E."/>
            <person name="Karrer K.M."/>
            <person name="Sun L."/>
            <person name="Manning G."/>
            <person name="Elde N.C."/>
            <person name="Turkewitz A.P."/>
            <person name="Asai D.J."/>
            <person name="Wilkes D.E."/>
            <person name="Wang Y."/>
            <person name="Cai H."/>
            <person name="Collins K."/>
            <person name="Stewart B.A."/>
            <person name="Lee S.R."/>
            <person name="Wilamowska K."/>
            <person name="Weinberg Z."/>
            <person name="Ruzzo W.L."/>
            <person name="Wloga D."/>
            <person name="Gaertig J."/>
            <person name="Frankel J."/>
            <person name="Tsao C.-C."/>
            <person name="Gorovsky M.A."/>
            <person name="Keeling P.J."/>
            <person name="Waller R.F."/>
            <person name="Patron N.J."/>
            <person name="Cherry J.M."/>
            <person name="Stover N.A."/>
            <person name="Krieger C.J."/>
            <person name="del Toro C."/>
            <person name="Ryder H.F."/>
            <person name="Williamson S.C."/>
            <person name="Barbeau R.A."/>
            <person name="Hamilton E.P."/>
            <person name="Orias E."/>
        </authorList>
    </citation>
    <scope>NUCLEOTIDE SEQUENCE [LARGE SCALE GENOMIC DNA]</scope>
    <source>
        <strain evidence="12">SB210</strain>
    </source>
</reference>